<dbReference type="PROSITE" id="PS50011">
    <property type="entry name" value="PROTEIN_KINASE_DOM"/>
    <property type="match status" value="1"/>
</dbReference>
<dbReference type="GO" id="GO:0016301">
    <property type="term" value="F:kinase activity"/>
    <property type="evidence" value="ECO:0007669"/>
    <property type="project" value="UniProtKB-KW"/>
</dbReference>
<evidence type="ECO:0000256" key="3">
    <source>
        <dbReference type="ARBA" id="ARBA00022679"/>
    </source>
</evidence>
<keyword evidence="4 9" id="KW-0547">Nucleotide-binding</keyword>
<dbReference type="PANTHER" id="PTHR47634:SF9">
    <property type="entry name" value="PROTEIN KINASE DOMAIN-CONTAINING PROTEIN-RELATED"/>
    <property type="match status" value="1"/>
</dbReference>
<dbReference type="Proteomes" id="UP001321479">
    <property type="component" value="Segment"/>
</dbReference>
<evidence type="ECO:0000256" key="5">
    <source>
        <dbReference type="ARBA" id="ARBA00022777"/>
    </source>
</evidence>
<feature type="compositionally biased region" description="Acidic residues" evidence="10">
    <location>
        <begin position="277"/>
        <end position="297"/>
    </location>
</feature>
<feature type="domain" description="Protein kinase" evidence="11">
    <location>
        <begin position="52"/>
        <end position="518"/>
    </location>
</feature>
<evidence type="ECO:0000256" key="10">
    <source>
        <dbReference type="SAM" id="MobiDB-lite"/>
    </source>
</evidence>
<keyword evidence="2" id="KW-0723">Serine/threonine-protein kinase</keyword>
<dbReference type="InterPro" id="IPR017441">
    <property type="entry name" value="Protein_kinase_ATP_BS"/>
</dbReference>
<dbReference type="PROSITE" id="PS00107">
    <property type="entry name" value="PROTEIN_KINASE_ATP"/>
    <property type="match status" value="1"/>
</dbReference>
<feature type="region of interest" description="Disordered" evidence="10">
    <location>
        <begin position="277"/>
        <end position="302"/>
    </location>
</feature>
<evidence type="ECO:0000256" key="6">
    <source>
        <dbReference type="ARBA" id="ARBA00022840"/>
    </source>
</evidence>
<dbReference type="InterPro" id="IPR011009">
    <property type="entry name" value="Kinase-like_dom_sf"/>
</dbReference>
<dbReference type="PANTHER" id="PTHR47634">
    <property type="entry name" value="PROTEIN KINASE DOMAIN-CONTAINING PROTEIN-RELATED"/>
    <property type="match status" value="1"/>
</dbReference>
<evidence type="ECO:0000256" key="7">
    <source>
        <dbReference type="ARBA" id="ARBA00047899"/>
    </source>
</evidence>
<dbReference type="Gene3D" id="1.10.510.10">
    <property type="entry name" value="Transferase(Phosphotransferase) domain 1"/>
    <property type="match status" value="2"/>
</dbReference>
<dbReference type="SUPFAM" id="SSF56112">
    <property type="entry name" value="Protein kinase-like (PK-like)"/>
    <property type="match status" value="1"/>
</dbReference>
<dbReference type="Pfam" id="PF00069">
    <property type="entry name" value="Pkinase"/>
    <property type="match status" value="2"/>
</dbReference>
<evidence type="ECO:0000313" key="13">
    <source>
        <dbReference type="Proteomes" id="UP001321479"/>
    </source>
</evidence>
<keyword evidence="5 12" id="KW-0418">Kinase</keyword>
<evidence type="ECO:0000259" key="11">
    <source>
        <dbReference type="PROSITE" id="PS50011"/>
    </source>
</evidence>
<comment type="catalytic activity">
    <reaction evidence="7">
        <text>L-threonyl-[protein] + ATP = O-phospho-L-threonyl-[protein] + ADP + H(+)</text>
        <dbReference type="Rhea" id="RHEA:46608"/>
        <dbReference type="Rhea" id="RHEA-COMP:11060"/>
        <dbReference type="Rhea" id="RHEA-COMP:11605"/>
        <dbReference type="ChEBI" id="CHEBI:15378"/>
        <dbReference type="ChEBI" id="CHEBI:30013"/>
        <dbReference type="ChEBI" id="CHEBI:30616"/>
        <dbReference type="ChEBI" id="CHEBI:61977"/>
        <dbReference type="ChEBI" id="CHEBI:456216"/>
        <dbReference type="EC" id="2.7.11.1"/>
    </reaction>
</comment>
<sequence length="519" mass="61023">MSRILKDKYVTNPEDEIEDTLPLSEDEDTESESSDIINEEIFFSGLVMKENYILLKKIGSGNNAGVWMIYDIVKQNFYAMKIQDHECFNDGCREVCIVKKIGEYYVTNPNIYCVHMLDYFVYEISNNTKYVCSLYELYAGSIYNIIGDGKHKYGLPLDIVKNIVKQLLLAVNILHSELNIIHTDIKPENILFKGNPAYQKNIIKLFNRSGFQKKYDDLCRQYPDKSSDEKYAEFTDHLDAISIESIREIAILDTCLNGNEELIPDDLNEEVYFDSDSDNEYEFNSDNSGEEEDEDETTDKKYNDRLQSINDTQESLDYQELHNLDECYNFNIILNNKPNTTDNREIVDDKYVENCQIAVTDFGNSYFFNKRTRNEIQDRRYRAPEIILDLNYSYACDIWSVVCVAFELATGFALFEPEFEPINRDIQHLFMIEKLIDKFPLEMKKKSKRIRFLFDKKRNYHIKNVEEFNNFPMKERLVKQFLFNEKDAEEFSDFLSGGFVIDPIKRATASELLQHQWLN</sequence>
<protein>
    <recommendedName>
        <fullName evidence="1">non-specific serine/threonine protein kinase</fullName>
        <ecNumber evidence="1">2.7.11.1</ecNumber>
    </recommendedName>
</protein>
<dbReference type="Gene3D" id="3.30.200.20">
    <property type="entry name" value="Phosphorylase Kinase, domain 1"/>
    <property type="match status" value="1"/>
</dbReference>
<dbReference type="EMBL" id="AP024483">
    <property type="protein sequence ID" value="BCS82950.1"/>
    <property type="molecule type" value="Genomic_DNA"/>
</dbReference>
<evidence type="ECO:0000256" key="9">
    <source>
        <dbReference type="PROSITE-ProRule" id="PRU10141"/>
    </source>
</evidence>
<evidence type="ECO:0000256" key="8">
    <source>
        <dbReference type="ARBA" id="ARBA00048679"/>
    </source>
</evidence>
<dbReference type="RefSeq" id="YP_010841558.1">
    <property type="nucleotide sequence ID" value="NC_079139.1"/>
</dbReference>
<evidence type="ECO:0000256" key="1">
    <source>
        <dbReference type="ARBA" id="ARBA00012513"/>
    </source>
</evidence>
<evidence type="ECO:0000313" key="12">
    <source>
        <dbReference type="EMBL" id="BCS82950.1"/>
    </source>
</evidence>
<comment type="catalytic activity">
    <reaction evidence="8">
        <text>L-seryl-[protein] + ATP = O-phospho-L-seryl-[protein] + ADP + H(+)</text>
        <dbReference type="Rhea" id="RHEA:17989"/>
        <dbReference type="Rhea" id="RHEA-COMP:9863"/>
        <dbReference type="Rhea" id="RHEA-COMP:11604"/>
        <dbReference type="ChEBI" id="CHEBI:15378"/>
        <dbReference type="ChEBI" id="CHEBI:29999"/>
        <dbReference type="ChEBI" id="CHEBI:30616"/>
        <dbReference type="ChEBI" id="CHEBI:83421"/>
        <dbReference type="ChEBI" id="CHEBI:456216"/>
        <dbReference type="EC" id="2.7.11.1"/>
    </reaction>
</comment>
<keyword evidence="6 9" id="KW-0067">ATP-binding</keyword>
<dbReference type="GeneID" id="80558155"/>
<dbReference type="PROSITE" id="PS00108">
    <property type="entry name" value="PROTEIN_KINASE_ST"/>
    <property type="match status" value="1"/>
</dbReference>
<dbReference type="InterPro" id="IPR051334">
    <property type="entry name" value="SRPK"/>
</dbReference>
<feature type="binding site" evidence="9">
    <location>
        <position position="81"/>
    </location>
    <ligand>
        <name>ATP</name>
        <dbReference type="ChEBI" id="CHEBI:30616"/>
    </ligand>
</feature>
<evidence type="ECO:0000256" key="2">
    <source>
        <dbReference type="ARBA" id="ARBA00022527"/>
    </source>
</evidence>
<evidence type="ECO:0000256" key="4">
    <source>
        <dbReference type="ARBA" id="ARBA00022741"/>
    </source>
</evidence>
<dbReference type="InterPro" id="IPR008271">
    <property type="entry name" value="Ser/Thr_kinase_AS"/>
</dbReference>
<accession>A0ABM7NS13</accession>
<name>A0ABM7NS13_9VIRU</name>
<reference evidence="12 13" key="1">
    <citation type="submission" date="2021-02" db="EMBL/GenBank/DDBJ databases">
        <title>Cotonvirus japonicus, which uses Golgi apparatus of host cells for its virion factory, phylogenetically links tailed tupanvirus and icosahedral mimivirus.</title>
        <authorList>
            <person name="Takahashi H."/>
            <person name="Fukaya S."/>
            <person name="Song C."/>
            <person name="Murata K."/>
            <person name="Takemura M."/>
        </authorList>
    </citation>
    <scope>NUCLEOTIDE SEQUENCE [LARGE SCALE GENOMIC DNA]</scope>
</reference>
<dbReference type="SMART" id="SM00220">
    <property type="entry name" value="S_TKc"/>
    <property type="match status" value="1"/>
</dbReference>
<dbReference type="EC" id="2.7.11.1" evidence="1"/>
<keyword evidence="3" id="KW-0808">Transferase</keyword>
<organism evidence="12 13">
    <name type="scientific">Cotonvirus japonicus</name>
    <dbReference type="NCBI Taxonomy" id="2811091"/>
    <lineage>
        <taxon>Viruses</taxon>
        <taxon>Varidnaviria</taxon>
        <taxon>Bamfordvirae</taxon>
        <taxon>Nucleocytoviricota</taxon>
        <taxon>Megaviricetes</taxon>
        <taxon>Imitervirales</taxon>
        <taxon>Mimiviridae</taxon>
        <taxon>Megamimivirinae</taxon>
        <taxon>Cotonvirus</taxon>
        <taxon>Cotonvirus japonicum</taxon>
    </lineage>
</organism>
<dbReference type="InterPro" id="IPR000719">
    <property type="entry name" value="Prot_kinase_dom"/>
</dbReference>
<keyword evidence="13" id="KW-1185">Reference proteome</keyword>
<proteinExistence type="predicted"/>